<feature type="signal peptide" evidence="3">
    <location>
        <begin position="1"/>
        <end position="28"/>
    </location>
</feature>
<feature type="compositionally biased region" description="Polar residues" evidence="1">
    <location>
        <begin position="468"/>
        <end position="480"/>
    </location>
</feature>
<feature type="region of interest" description="Disordered" evidence="1">
    <location>
        <begin position="435"/>
        <end position="480"/>
    </location>
</feature>
<feature type="compositionally biased region" description="Low complexity" evidence="1">
    <location>
        <begin position="230"/>
        <end position="259"/>
    </location>
</feature>
<feature type="compositionally biased region" description="Polar residues" evidence="1">
    <location>
        <begin position="447"/>
        <end position="459"/>
    </location>
</feature>
<evidence type="ECO:0000256" key="3">
    <source>
        <dbReference type="SAM" id="SignalP"/>
    </source>
</evidence>
<reference evidence="4 5" key="1">
    <citation type="journal article" date="2014" name="BMC Genomics">
        <title>Comparative genome sequencing reveals chemotype-specific gene clusters in the toxigenic black mold Stachybotrys.</title>
        <authorList>
            <person name="Semeiks J."/>
            <person name="Borek D."/>
            <person name="Otwinowski Z."/>
            <person name="Grishin N.V."/>
        </authorList>
    </citation>
    <scope>NUCLEOTIDE SEQUENCE [LARGE SCALE GENOMIC DNA]</scope>
    <source>
        <strain evidence="5">CBS 109288 / IBT 7711</strain>
    </source>
</reference>
<dbReference type="AlphaFoldDB" id="A0A084B9U1"/>
<feature type="compositionally biased region" description="Low complexity" evidence="1">
    <location>
        <begin position="201"/>
        <end position="222"/>
    </location>
</feature>
<feature type="region of interest" description="Disordered" evidence="1">
    <location>
        <begin position="197"/>
        <end position="278"/>
    </location>
</feature>
<accession>A0A084B9U1</accession>
<keyword evidence="3" id="KW-0732">Signal</keyword>
<organism evidence="4 5">
    <name type="scientific">Stachybotrys chartarum (strain CBS 109288 / IBT 7711)</name>
    <name type="common">Toxic black mold</name>
    <name type="synonym">Stilbospora chartarum</name>
    <dbReference type="NCBI Taxonomy" id="1280523"/>
    <lineage>
        <taxon>Eukaryota</taxon>
        <taxon>Fungi</taxon>
        <taxon>Dikarya</taxon>
        <taxon>Ascomycota</taxon>
        <taxon>Pezizomycotina</taxon>
        <taxon>Sordariomycetes</taxon>
        <taxon>Hypocreomycetidae</taxon>
        <taxon>Hypocreales</taxon>
        <taxon>Stachybotryaceae</taxon>
        <taxon>Stachybotrys</taxon>
    </lineage>
</organism>
<proteinExistence type="predicted"/>
<evidence type="ECO:0000256" key="2">
    <source>
        <dbReference type="SAM" id="Phobius"/>
    </source>
</evidence>
<dbReference type="OrthoDB" id="5386093at2759"/>
<keyword evidence="5" id="KW-1185">Reference proteome</keyword>
<sequence length="480" mass="49484">MIPVDLFLRLPPSATLLVLVAILQTSNGHAIPQQTKTIGFHELEVQPWPLVPTSVPTGAAQLNNLLGRQLNTVCGYIGGDPALPATCSAGSHCAVDVGQGAVGCCPDQGPCTQGVFTGCVDANSGPQTEVNPYVYSCTGSNVCYRNTFEGGFYQFGCGSASDVAATVVATASGRPSIALTSVEAVLTDDSVALSAPTTLGTVTSEPESSTTTVSTARFSSSEETTRSETETTATSSTATTTSATETTTASSASSTRASSDSLPTATEAPASDDDNDGGGAVSNTVIIASVIGSIAGALVFAGLAFLLWRRRKGNTRHGPGVNANPAYIKPGQGDGEHVFTPLTPVQEVQEVATPPLAPVPAYSATFGYSSVPLQSELPESVSAAATPAYQPGRAYGYPSGTVLGGGTAPGTVREDEIPLTSRDRELDDFSRGFNSGLHDIREDEPLSASNSGTMSSYAMSRSGGRPLWQQNRHSQNPMWM</sequence>
<keyword evidence="2" id="KW-0472">Membrane</keyword>
<dbReference type="HOGENOM" id="CLU_027165_0_0_1"/>
<protein>
    <recommendedName>
        <fullName evidence="6">Mid2 domain-containing protein</fullName>
    </recommendedName>
</protein>
<evidence type="ECO:0000313" key="4">
    <source>
        <dbReference type="EMBL" id="KEY74320.1"/>
    </source>
</evidence>
<feature type="transmembrane region" description="Helical" evidence="2">
    <location>
        <begin position="285"/>
        <end position="308"/>
    </location>
</feature>
<keyword evidence="2" id="KW-1133">Transmembrane helix</keyword>
<feature type="chain" id="PRO_5001771908" description="Mid2 domain-containing protein" evidence="3">
    <location>
        <begin position="29"/>
        <end position="480"/>
    </location>
</feature>
<dbReference type="Proteomes" id="UP000028045">
    <property type="component" value="Unassembled WGS sequence"/>
</dbReference>
<evidence type="ECO:0000256" key="1">
    <source>
        <dbReference type="SAM" id="MobiDB-lite"/>
    </source>
</evidence>
<evidence type="ECO:0000313" key="5">
    <source>
        <dbReference type="Proteomes" id="UP000028045"/>
    </source>
</evidence>
<evidence type="ECO:0008006" key="6">
    <source>
        <dbReference type="Google" id="ProtNLM"/>
    </source>
</evidence>
<dbReference type="EMBL" id="KL647645">
    <property type="protein sequence ID" value="KEY74320.1"/>
    <property type="molecule type" value="Genomic_DNA"/>
</dbReference>
<gene>
    <name evidence="4" type="ORF">S7711_00476</name>
</gene>
<keyword evidence="2" id="KW-0812">Transmembrane</keyword>
<name>A0A084B9U1_STACB</name>